<evidence type="ECO:0000256" key="3">
    <source>
        <dbReference type="SAM" id="MobiDB-lite"/>
    </source>
</evidence>
<dbReference type="GO" id="GO:0000976">
    <property type="term" value="F:transcription cis-regulatory region binding"/>
    <property type="evidence" value="ECO:0007669"/>
    <property type="project" value="TreeGrafter"/>
</dbReference>
<proteinExistence type="predicted"/>
<dbReference type="SUPFAM" id="SSF46689">
    <property type="entry name" value="Homeodomain-like"/>
    <property type="match status" value="1"/>
</dbReference>
<dbReference type="PANTHER" id="PTHR30055">
    <property type="entry name" value="HTH-TYPE TRANSCRIPTIONAL REGULATOR RUTR"/>
    <property type="match status" value="1"/>
</dbReference>
<dbReference type="PRINTS" id="PR00455">
    <property type="entry name" value="HTHTETR"/>
</dbReference>
<evidence type="ECO:0000313" key="5">
    <source>
        <dbReference type="EMBL" id="GEB55356.1"/>
    </source>
</evidence>
<evidence type="ECO:0000256" key="2">
    <source>
        <dbReference type="PROSITE-ProRule" id="PRU00335"/>
    </source>
</evidence>
<dbReference type="AlphaFoldDB" id="A0A4Y3RC77"/>
<dbReference type="GO" id="GO:0003700">
    <property type="term" value="F:DNA-binding transcription factor activity"/>
    <property type="evidence" value="ECO:0007669"/>
    <property type="project" value="TreeGrafter"/>
</dbReference>
<dbReference type="Pfam" id="PF00440">
    <property type="entry name" value="TetR_N"/>
    <property type="match status" value="1"/>
</dbReference>
<dbReference type="PROSITE" id="PS50977">
    <property type="entry name" value="HTH_TETR_2"/>
    <property type="match status" value="1"/>
</dbReference>
<feature type="compositionally biased region" description="Low complexity" evidence="3">
    <location>
        <begin position="1"/>
        <end position="14"/>
    </location>
</feature>
<keyword evidence="6" id="KW-1185">Reference proteome</keyword>
<dbReference type="EMBL" id="BJMN01000006">
    <property type="protein sequence ID" value="GEB55356.1"/>
    <property type="molecule type" value="Genomic_DNA"/>
</dbReference>
<reference evidence="5 6" key="1">
    <citation type="submission" date="2019-06" db="EMBL/GenBank/DDBJ databases">
        <title>Whole genome shotgun sequence of Streptomyces gardneri NBRC 12865.</title>
        <authorList>
            <person name="Hosoyama A."/>
            <person name="Uohara A."/>
            <person name="Ohji S."/>
            <person name="Ichikawa N."/>
        </authorList>
    </citation>
    <scope>NUCLEOTIDE SEQUENCE [LARGE SCALE GENOMIC DNA]</scope>
    <source>
        <strain evidence="5 6">NBRC 12865</strain>
    </source>
</reference>
<sequence>MQHVSPDSSPLAAPEAPPERSDAARNRLRILAAAGALFDAHGVESVSMDRIAAEAGVGKGTLFRRFGSKAGLAAALLDAQDSRLQERILFGPPPLGPDAPAADRVLAFFDAYLDLLDENLELLRLSETAAPGARYRIGSYGFWRVHLALMLREACPDLDADCTAHLLLAPLDSDLQHALRQGQFTPERVRSTLLALVRRVIAG</sequence>
<dbReference type="InterPro" id="IPR036271">
    <property type="entry name" value="Tet_transcr_reg_TetR-rel_C_sf"/>
</dbReference>
<dbReference type="PROSITE" id="PS01081">
    <property type="entry name" value="HTH_TETR_1"/>
    <property type="match status" value="1"/>
</dbReference>
<dbReference type="Gene3D" id="1.10.357.10">
    <property type="entry name" value="Tetracycline Repressor, domain 2"/>
    <property type="match status" value="1"/>
</dbReference>
<accession>A0A4Y3RC77</accession>
<keyword evidence="1 2" id="KW-0238">DNA-binding</keyword>
<evidence type="ECO:0000259" key="4">
    <source>
        <dbReference type="PROSITE" id="PS50977"/>
    </source>
</evidence>
<dbReference type="SUPFAM" id="SSF48498">
    <property type="entry name" value="Tetracyclin repressor-like, C-terminal domain"/>
    <property type="match status" value="1"/>
</dbReference>
<evidence type="ECO:0000256" key="1">
    <source>
        <dbReference type="ARBA" id="ARBA00023125"/>
    </source>
</evidence>
<dbReference type="RefSeq" id="WP_141293599.1">
    <property type="nucleotide sequence ID" value="NZ_BJMN01000006.1"/>
</dbReference>
<organism evidence="5 6">
    <name type="scientific">Streptomyces gardneri</name>
    <dbReference type="NCBI Taxonomy" id="66892"/>
    <lineage>
        <taxon>Bacteria</taxon>
        <taxon>Bacillati</taxon>
        <taxon>Actinomycetota</taxon>
        <taxon>Actinomycetes</taxon>
        <taxon>Kitasatosporales</taxon>
        <taxon>Streptomycetaceae</taxon>
        <taxon>Streptomyces</taxon>
    </lineage>
</organism>
<dbReference type="OrthoDB" id="4542210at2"/>
<gene>
    <name evidence="5" type="ORF">SGA01_09610</name>
</gene>
<dbReference type="PANTHER" id="PTHR30055:SF209">
    <property type="entry name" value="POSSIBLE TRANSCRIPTIONAL REGULATORY PROTEIN (PROBABLY TETR-FAMILY)"/>
    <property type="match status" value="1"/>
</dbReference>
<evidence type="ECO:0000313" key="6">
    <source>
        <dbReference type="Proteomes" id="UP000315226"/>
    </source>
</evidence>
<protein>
    <submittedName>
        <fullName evidence="5">TetR family transcriptional regulator</fullName>
    </submittedName>
</protein>
<feature type="DNA-binding region" description="H-T-H motif" evidence="2">
    <location>
        <begin position="47"/>
        <end position="66"/>
    </location>
</feature>
<dbReference type="InterPro" id="IPR023772">
    <property type="entry name" value="DNA-bd_HTH_TetR-type_CS"/>
</dbReference>
<comment type="caution">
    <text evidence="5">The sequence shown here is derived from an EMBL/GenBank/DDBJ whole genome shotgun (WGS) entry which is preliminary data.</text>
</comment>
<dbReference type="Proteomes" id="UP000315226">
    <property type="component" value="Unassembled WGS sequence"/>
</dbReference>
<dbReference type="InterPro" id="IPR050109">
    <property type="entry name" value="HTH-type_TetR-like_transc_reg"/>
</dbReference>
<dbReference type="InterPro" id="IPR001647">
    <property type="entry name" value="HTH_TetR"/>
</dbReference>
<feature type="region of interest" description="Disordered" evidence="3">
    <location>
        <begin position="1"/>
        <end position="22"/>
    </location>
</feature>
<name>A0A4Y3RC77_9ACTN</name>
<dbReference type="InterPro" id="IPR009057">
    <property type="entry name" value="Homeodomain-like_sf"/>
</dbReference>
<feature type="domain" description="HTH tetR-type" evidence="4">
    <location>
        <begin position="24"/>
        <end position="84"/>
    </location>
</feature>